<name>A0A1H7X2M1_9NOCA</name>
<dbReference type="EMBL" id="FOAW01000030">
    <property type="protein sequence ID" value="SEM27359.1"/>
    <property type="molecule type" value="Genomic_DNA"/>
</dbReference>
<reference evidence="2" key="1">
    <citation type="submission" date="2016-10" db="EMBL/GenBank/DDBJ databases">
        <authorList>
            <person name="Varghese N."/>
            <person name="Submissions S."/>
        </authorList>
    </citation>
    <scope>NUCLEOTIDE SEQUENCE [LARGE SCALE GENOMIC DNA]</scope>
    <source>
        <strain evidence="2">DSM 44675</strain>
    </source>
</reference>
<dbReference type="CDD" id="cd24146">
    <property type="entry name" value="nat-AmDH_N_like"/>
    <property type="match status" value="1"/>
</dbReference>
<keyword evidence="2" id="KW-1185">Reference proteome</keyword>
<dbReference type="InterPro" id="IPR036291">
    <property type="entry name" value="NAD(P)-bd_dom_sf"/>
</dbReference>
<dbReference type="Proteomes" id="UP000198677">
    <property type="component" value="Unassembled WGS sequence"/>
</dbReference>
<evidence type="ECO:0000313" key="1">
    <source>
        <dbReference type="EMBL" id="SEM27359.1"/>
    </source>
</evidence>
<accession>A0A1H7X2M1</accession>
<evidence type="ECO:0008006" key="3">
    <source>
        <dbReference type="Google" id="ProtNLM"/>
    </source>
</evidence>
<dbReference type="Gene3D" id="3.40.50.720">
    <property type="entry name" value="NAD(P)-binding Rossmann-like Domain"/>
    <property type="match status" value="1"/>
</dbReference>
<dbReference type="OrthoDB" id="4759936at2"/>
<organism evidence="1 2">
    <name type="scientific">Rhodococcus maanshanensis</name>
    <dbReference type="NCBI Taxonomy" id="183556"/>
    <lineage>
        <taxon>Bacteria</taxon>
        <taxon>Bacillati</taxon>
        <taxon>Actinomycetota</taxon>
        <taxon>Actinomycetes</taxon>
        <taxon>Mycobacteriales</taxon>
        <taxon>Nocardiaceae</taxon>
        <taxon>Rhodococcus</taxon>
    </lineage>
</organism>
<proteinExistence type="predicted"/>
<gene>
    <name evidence="1" type="ORF">SAMN05444583_1305</name>
</gene>
<dbReference type="AlphaFoldDB" id="A0A1H7X2M1"/>
<evidence type="ECO:0000313" key="2">
    <source>
        <dbReference type="Proteomes" id="UP000198677"/>
    </source>
</evidence>
<sequence>MISTIVWGTGNFGRAAIRAVDAHPGLELAAVLVHDPGKVGRDAGDLGGLGRALGVVASGDAAAVLAAGPRAVVYAASGDIRSVDVVADICAALRAGAIVVTPSIYPLYDHRDDRQDLREEIRAALADGNGSLFVTSVDPDWTDEMMPLLLSGLGAGVDRIHCQEIVDYSGYDQPDSVRYLVGMGEPLDYLAPMIAPRMPTTVWGGQVRLMARALGVELDEIRESLERRPLEVSIETDTMGKFDAGGQGALRLQVQGIVGGEPRIVIEHVNRIDPACAPDWPSPPEGQSCAQRVLVEGGPRIAMIVVGAAPAGDEDATSVSRLVGAIDWLAGQAPGFYDALDVPLRPTRAPELADASV</sequence>
<protein>
    <recommendedName>
        <fullName evidence="3">Dihydrodipicolinate reductase</fullName>
    </recommendedName>
</protein>
<dbReference type="RefSeq" id="WP_072754184.1">
    <property type="nucleotide sequence ID" value="NZ_FOAW01000030.1"/>
</dbReference>
<dbReference type="SUPFAM" id="SSF51735">
    <property type="entry name" value="NAD(P)-binding Rossmann-fold domains"/>
    <property type="match status" value="1"/>
</dbReference>